<dbReference type="Gene3D" id="2.40.170.20">
    <property type="entry name" value="TonB-dependent receptor, beta-barrel domain"/>
    <property type="match status" value="1"/>
</dbReference>
<accession>A0A1D3UH70</accession>
<keyword evidence="6" id="KW-0472">Membrane</keyword>
<feature type="chain" id="PRO_5008922396" evidence="8">
    <location>
        <begin position="24"/>
        <end position="673"/>
    </location>
</feature>
<dbReference type="SUPFAM" id="SSF56935">
    <property type="entry name" value="Porins"/>
    <property type="match status" value="1"/>
</dbReference>
<proteinExistence type="predicted"/>
<comment type="subcellular location">
    <subcellularLocation>
        <location evidence="1">Cell outer membrane</location>
        <topology evidence="1">Multi-pass membrane protein</topology>
    </subcellularLocation>
</comment>
<dbReference type="InterPro" id="IPR037066">
    <property type="entry name" value="Plug_dom_sf"/>
</dbReference>
<dbReference type="InterPro" id="IPR041700">
    <property type="entry name" value="OMP_b-brl_3"/>
</dbReference>
<feature type="domain" description="Outer membrane protein beta-barrel" evidence="10">
    <location>
        <begin position="358"/>
        <end position="651"/>
    </location>
</feature>
<dbReference type="GO" id="GO:0009279">
    <property type="term" value="C:cell outer membrane"/>
    <property type="evidence" value="ECO:0007669"/>
    <property type="project" value="UniProtKB-SubCell"/>
</dbReference>
<dbReference type="InterPro" id="IPR012910">
    <property type="entry name" value="Plug_dom"/>
</dbReference>
<keyword evidence="3" id="KW-1134">Transmembrane beta strand</keyword>
<evidence type="ECO:0000256" key="5">
    <source>
        <dbReference type="ARBA" id="ARBA00022729"/>
    </source>
</evidence>
<dbReference type="GO" id="GO:0044718">
    <property type="term" value="P:siderophore transmembrane transport"/>
    <property type="evidence" value="ECO:0007669"/>
    <property type="project" value="TreeGrafter"/>
</dbReference>
<dbReference type="Pfam" id="PF07715">
    <property type="entry name" value="Plug"/>
    <property type="match status" value="1"/>
</dbReference>
<evidence type="ECO:0000256" key="7">
    <source>
        <dbReference type="ARBA" id="ARBA00023237"/>
    </source>
</evidence>
<gene>
    <name evidence="11" type="primary">btuB_2</name>
    <name evidence="11" type="ORF">TFUB20_00676</name>
</gene>
<dbReference type="OrthoDB" id="1098137at2"/>
<evidence type="ECO:0000256" key="1">
    <source>
        <dbReference type="ARBA" id="ARBA00004571"/>
    </source>
</evidence>
<evidence type="ECO:0000256" key="2">
    <source>
        <dbReference type="ARBA" id="ARBA00022448"/>
    </source>
</evidence>
<feature type="signal peptide" evidence="8">
    <location>
        <begin position="1"/>
        <end position="23"/>
    </location>
</feature>
<evidence type="ECO:0000259" key="9">
    <source>
        <dbReference type="Pfam" id="PF07715"/>
    </source>
</evidence>
<keyword evidence="2" id="KW-0813">Transport</keyword>
<keyword evidence="5 8" id="KW-0732">Signal</keyword>
<evidence type="ECO:0000313" key="12">
    <source>
        <dbReference type="Proteomes" id="UP000182057"/>
    </source>
</evidence>
<dbReference type="AlphaFoldDB" id="A0A1D3UH70"/>
<evidence type="ECO:0000313" key="11">
    <source>
        <dbReference type="EMBL" id="SCQ19368.1"/>
    </source>
</evidence>
<dbReference type="GO" id="GO:0015344">
    <property type="term" value="F:siderophore uptake transmembrane transporter activity"/>
    <property type="evidence" value="ECO:0007669"/>
    <property type="project" value="TreeGrafter"/>
</dbReference>
<evidence type="ECO:0000256" key="4">
    <source>
        <dbReference type="ARBA" id="ARBA00022692"/>
    </source>
</evidence>
<protein>
    <submittedName>
        <fullName evidence="11">Vitamin B12 transporter BtuB</fullName>
    </submittedName>
</protein>
<evidence type="ECO:0000256" key="6">
    <source>
        <dbReference type="ARBA" id="ARBA00023136"/>
    </source>
</evidence>
<organism evidence="11 12">
    <name type="scientific">Tannerella forsythia</name>
    <name type="common">Bacteroides forsythus</name>
    <dbReference type="NCBI Taxonomy" id="28112"/>
    <lineage>
        <taxon>Bacteria</taxon>
        <taxon>Pseudomonadati</taxon>
        <taxon>Bacteroidota</taxon>
        <taxon>Bacteroidia</taxon>
        <taxon>Bacteroidales</taxon>
        <taxon>Tannerellaceae</taxon>
        <taxon>Tannerella</taxon>
    </lineage>
</organism>
<sequence length="673" mass="76154" precursor="true">MYARIFTLYMLSLWLANDGITFAQNSKSVGKDTLSMSYLLSEVVVTASKVKYRYQDNTLIYKVVDDEGAKFAISTVDILRRTPLVTIGANNTPMIQGNSKIKVLIDGKELYGIPSSQVLSLVAPTDIQRIEVSTMPSAMYAAESIGGVINIITSRQHMSSFSGAGNIGIGSKGSHISMTLLSPLSKNWSINTNLYGLIGYSHISTSRSWISTGRFPITWRSEATGNSLAQLYNGSITLSYHRNPSKFDVGVRFFAQYSTLKERDKGKLTKLTSGNDVYNLLSSYEYKLNPVGSSIKAYTSLLYTPISNRLEINGQDIRDKQSLMLWLNDISLNLPIGGRTQMVAGGRWAKSQIFHGSRLSELINQQSILSTYLEFTHRWSPRLSAILGLRYERWERQCEQQSSGWFLNSSLTYDLDIRTKLSVGVGQRISRPSLSEQITGRKYVSEVLYVTGNPNVESAKPIKMEINLSRFLGANFLKFSLFHEHSKRSVAFYMRPENEELVMSPVNLSKHISYGANAWGNLSLFRGDLSFSSGLNVQHVDIRYSDIFNKGWMWDFSVNIHCRLGKYYAINFFGSLQSKKIHLQGYSLPYTYSNLSIERFFGGEGTSALALSVDNPFTRAIKEQKEYHTYNDLYSDRVEYFNRGIRLIFKYRFGKKNIEDKDIQPRNILNDSL</sequence>
<evidence type="ECO:0000256" key="8">
    <source>
        <dbReference type="SAM" id="SignalP"/>
    </source>
</evidence>
<dbReference type="PANTHER" id="PTHR30069">
    <property type="entry name" value="TONB-DEPENDENT OUTER MEMBRANE RECEPTOR"/>
    <property type="match status" value="1"/>
</dbReference>
<dbReference type="Pfam" id="PF14905">
    <property type="entry name" value="OMP_b-brl_3"/>
    <property type="match status" value="1"/>
</dbReference>
<feature type="domain" description="TonB-dependent receptor plug" evidence="9">
    <location>
        <begin position="73"/>
        <end position="148"/>
    </location>
</feature>
<evidence type="ECO:0000256" key="3">
    <source>
        <dbReference type="ARBA" id="ARBA00022452"/>
    </source>
</evidence>
<dbReference type="Proteomes" id="UP000182057">
    <property type="component" value="Unassembled WGS sequence"/>
</dbReference>
<evidence type="ECO:0000259" key="10">
    <source>
        <dbReference type="Pfam" id="PF14905"/>
    </source>
</evidence>
<dbReference type="InterPro" id="IPR039426">
    <property type="entry name" value="TonB-dep_rcpt-like"/>
</dbReference>
<keyword evidence="7" id="KW-0998">Cell outer membrane</keyword>
<dbReference type="Gene3D" id="2.170.130.10">
    <property type="entry name" value="TonB-dependent receptor, plug domain"/>
    <property type="match status" value="1"/>
</dbReference>
<reference evidence="11 12" key="1">
    <citation type="submission" date="2016-09" db="EMBL/GenBank/DDBJ databases">
        <authorList>
            <person name="Capua I."/>
            <person name="De Benedictis P."/>
            <person name="Joannis T."/>
            <person name="Lombin L.H."/>
            <person name="Cattoli G."/>
        </authorList>
    </citation>
    <scope>NUCLEOTIDE SEQUENCE [LARGE SCALE GENOMIC DNA]</scope>
    <source>
        <strain evidence="11 12">UB20</strain>
    </source>
</reference>
<name>A0A1D3UH70_TANFO</name>
<dbReference type="InterPro" id="IPR036942">
    <property type="entry name" value="Beta-barrel_TonB_sf"/>
</dbReference>
<dbReference type="PANTHER" id="PTHR30069:SF29">
    <property type="entry name" value="HEMOGLOBIN AND HEMOGLOBIN-HAPTOGLOBIN-BINDING PROTEIN 1-RELATED"/>
    <property type="match status" value="1"/>
</dbReference>
<dbReference type="EMBL" id="FMMM01000025">
    <property type="protein sequence ID" value="SCQ19368.1"/>
    <property type="molecule type" value="Genomic_DNA"/>
</dbReference>
<keyword evidence="4" id="KW-0812">Transmembrane</keyword>